<dbReference type="GO" id="GO:0020037">
    <property type="term" value="F:heme binding"/>
    <property type="evidence" value="ECO:0007669"/>
    <property type="project" value="InterPro"/>
</dbReference>
<keyword evidence="14" id="KW-1185">Reference proteome</keyword>
<feature type="domain" description="Dyp-type peroxidase N-terminal" evidence="11">
    <location>
        <begin position="58"/>
        <end position="209"/>
    </location>
</feature>
<keyword evidence="7" id="KW-0408">Iron</keyword>
<dbReference type="RefSeq" id="WP_006239914.1">
    <property type="nucleotide sequence ID" value="NZ_JH636049.1"/>
</dbReference>
<evidence type="ECO:0000313" key="13">
    <source>
        <dbReference type="EMBL" id="EID55729.1"/>
    </source>
</evidence>
<dbReference type="InterPro" id="IPR011008">
    <property type="entry name" value="Dimeric_a/b-barrel"/>
</dbReference>
<dbReference type="SUPFAM" id="SSF54909">
    <property type="entry name" value="Dimeric alpha+beta barrel"/>
    <property type="match status" value="1"/>
</dbReference>
<keyword evidence="6" id="KW-0560">Oxidoreductase</keyword>
<dbReference type="PANTHER" id="PTHR30521:SF4">
    <property type="entry name" value="DEFERROCHELATASE"/>
    <property type="match status" value="1"/>
</dbReference>
<dbReference type="AlphaFoldDB" id="I0V6H6"/>
<feature type="domain" description="Dyp-type peroxidase C-terminal" evidence="12">
    <location>
        <begin position="218"/>
        <end position="416"/>
    </location>
</feature>
<evidence type="ECO:0000256" key="9">
    <source>
        <dbReference type="SAM" id="MobiDB-lite"/>
    </source>
</evidence>
<feature type="chain" id="PRO_5003635535" evidence="10">
    <location>
        <begin position="29"/>
        <end position="431"/>
    </location>
</feature>
<keyword evidence="2 13" id="KW-0575">Peroxidase</keyword>
<dbReference type="GO" id="GO:0004601">
    <property type="term" value="F:peroxidase activity"/>
    <property type="evidence" value="ECO:0007669"/>
    <property type="project" value="UniProtKB-KW"/>
</dbReference>
<dbReference type="EMBL" id="JH636049">
    <property type="protein sequence ID" value="EID55729.1"/>
    <property type="molecule type" value="Genomic_DNA"/>
</dbReference>
<protein>
    <submittedName>
        <fullName evidence="13">Dyp-type peroxidase family</fullName>
    </submittedName>
</protein>
<dbReference type="OrthoDB" id="9781066at2"/>
<accession>I0V6H6</accession>
<comment type="cofactor">
    <cofactor evidence="1">
        <name>heme b</name>
        <dbReference type="ChEBI" id="CHEBI:60344"/>
    </cofactor>
</comment>
<comment type="similarity">
    <text evidence="8">Belongs to the DyP-type peroxidase family.</text>
</comment>
<evidence type="ECO:0000256" key="6">
    <source>
        <dbReference type="ARBA" id="ARBA00023002"/>
    </source>
</evidence>
<feature type="region of interest" description="Disordered" evidence="9">
    <location>
        <begin position="98"/>
        <end position="117"/>
    </location>
</feature>
<keyword evidence="3" id="KW-0349">Heme</keyword>
<dbReference type="InterPro" id="IPR006314">
    <property type="entry name" value="Dyp_peroxidase"/>
</dbReference>
<evidence type="ECO:0000256" key="3">
    <source>
        <dbReference type="ARBA" id="ARBA00022617"/>
    </source>
</evidence>
<evidence type="ECO:0000259" key="11">
    <source>
        <dbReference type="Pfam" id="PF04261"/>
    </source>
</evidence>
<dbReference type="PANTHER" id="PTHR30521">
    <property type="entry name" value="DEFERROCHELATASE/PEROXIDASE"/>
    <property type="match status" value="1"/>
</dbReference>
<evidence type="ECO:0000256" key="10">
    <source>
        <dbReference type="SAM" id="SignalP"/>
    </source>
</evidence>
<gene>
    <name evidence="13" type="ORF">SacxiDRAFT_3530</name>
</gene>
<name>I0V6H6_9PSEU</name>
<dbReference type="Pfam" id="PF20628">
    <property type="entry name" value="Dyp_perox_C"/>
    <property type="match status" value="1"/>
</dbReference>
<dbReference type="GO" id="GO:0046872">
    <property type="term" value="F:metal ion binding"/>
    <property type="evidence" value="ECO:0007669"/>
    <property type="project" value="UniProtKB-KW"/>
</dbReference>
<dbReference type="Proteomes" id="UP000004691">
    <property type="component" value="Unassembled WGS sequence"/>
</dbReference>
<dbReference type="PROSITE" id="PS51404">
    <property type="entry name" value="DYP_PEROXIDASE"/>
    <property type="match status" value="1"/>
</dbReference>
<dbReference type="NCBIfam" id="TIGR01413">
    <property type="entry name" value="Dyp_perox_fam"/>
    <property type="match status" value="1"/>
</dbReference>
<evidence type="ECO:0000313" key="14">
    <source>
        <dbReference type="Proteomes" id="UP000004691"/>
    </source>
</evidence>
<evidence type="ECO:0000256" key="1">
    <source>
        <dbReference type="ARBA" id="ARBA00001970"/>
    </source>
</evidence>
<dbReference type="Pfam" id="PF04261">
    <property type="entry name" value="Dyp_perox_N"/>
    <property type="match status" value="1"/>
</dbReference>
<dbReference type="GO" id="GO:0005829">
    <property type="term" value="C:cytosol"/>
    <property type="evidence" value="ECO:0007669"/>
    <property type="project" value="TreeGrafter"/>
</dbReference>
<reference evidence="13 14" key="1">
    <citation type="submission" date="2012-01" db="EMBL/GenBank/DDBJ databases">
        <title>Improved High-Quality Draft sequence of Saccharomonospora xinjiangensis XJ-54.</title>
        <authorList>
            <consortium name="US DOE Joint Genome Institute"/>
            <person name="Lucas S."/>
            <person name="Han J."/>
            <person name="Lapidus A."/>
            <person name="Cheng J.-F."/>
            <person name="Goodwin L."/>
            <person name="Pitluck S."/>
            <person name="Peters L."/>
            <person name="Mikhailova N."/>
            <person name="Teshima H."/>
            <person name="Detter J.C."/>
            <person name="Han C."/>
            <person name="Tapia R."/>
            <person name="Land M."/>
            <person name="Hauser L."/>
            <person name="Kyrpides N."/>
            <person name="Ivanova N."/>
            <person name="Pagani I."/>
            <person name="Brambilla E.-M."/>
            <person name="Klenk H.-P."/>
            <person name="Woyke T."/>
        </authorList>
    </citation>
    <scope>NUCLEOTIDE SEQUENCE [LARGE SCALE GENOMIC DNA]</scope>
    <source>
        <strain evidence="13 14">XJ-54</strain>
    </source>
</reference>
<dbReference type="HOGENOM" id="CLU_039488_2_0_11"/>
<organism evidence="13 14">
    <name type="scientific">Saccharomonospora xinjiangensis XJ-54</name>
    <dbReference type="NCBI Taxonomy" id="882086"/>
    <lineage>
        <taxon>Bacteria</taxon>
        <taxon>Bacillati</taxon>
        <taxon>Actinomycetota</taxon>
        <taxon>Actinomycetes</taxon>
        <taxon>Pseudonocardiales</taxon>
        <taxon>Pseudonocardiaceae</taxon>
        <taxon>Saccharomonospora</taxon>
    </lineage>
</organism>
<sequence>MSVGKKKGEVPRRAFVNSVLVTAGAATAAGALAGYGLAEPAAGTEPAKEIVPFYGKHQAGIATRQQRNATFLAADLASRDVATLRRLLDELTLTAAALTRGDPPPERDSGVKGTSSLTDFGTGLPPARLTVTVGLGPAVFAIPELAARRPRHLTPLPIFDGDALNPWWCGGDVLIQICADDPQIVSHAVRSLRARMPGLATLRWTQYGFLSTPPDGGTPRNMFGHKDGTANPKPGTPAFDDIVWARSPEEPEWFAGGTYLVFRKIRMKTAEWDLTPLDEQDRVIGRRRSDGAPLGASAEFDPADLTARAPDGKLVIPADAHIRRASGMPMLRRGYTYDYGIVGGESHEHGEGTGEHGHGDGHKNHSRLDAGLLFCCYVRDPEKQFVETQRMLAEKDRLNDFIEHTGSAIVAVPPGAREGQSLAEGLLRGLG</sequence>
<evidence type="ECO:0000256" key="4">
    <source>
        <dbReference type="ARBA" id="ARBA00022723"/>
    </source>
</evidence>
<dbReference type="InterPro" id="IPR048328">
    <property type="entry name" value="Dyp_perox_C"/>
</dbReference>
<evidence type="ECO:0000259" key="12">
    <source>
        <dbReference type="Pfam" id="PF20628"/>
    </source>
</evidence>
<proteinExistence type="inferred from homology"/>
<evidence type="ECO:0000256" key="8">
    <source>
        <dbReference type="ARBA" id="ARBA00025737"/>
    </source>
</evidence>
<dbReference type="STRING" id="882086.SacxiDRAFT_3530"/>
<evidence type="ECO:0000256" key="7">
    <source>
        <dbReference type="ARBA" id="ARBA00023004"/>
    </source>
</evidence>
<dbReference type="InterPro" id="IPR048327">
    <property type="entry name" value="Dyp_perox_N"/>
</dbReference>
<evidence type="ECO:0000256" key="5">
    <source>
        <dbReference type="ARBA" id="ARBA00022729"/>
    </source>
</evidence>
<dbReference type="eggNOG" id="COG2837">
    <property type="taxonomic scope" value="Bacteria"/>
</dbReference>
<feature type="signal peptide" evidence="10">
    <location>
        <begin position="1"/>
        <end position="28"/>
    </location>
</feature>
<keyword evidence="4" id="KW-0479">Metal-binding</keyword>
<keyword evidence="5 10" id="KW-0732">Signal</keyword>
<evidence type="ECO:0000256" key="2">
    <source>
        <dbReference type="ARBA" id="ARBA00022559"/>
    </source>
</evidence>